<evidence type="ECO:0000313" key="3">
    <source>
        <dbReference type="Proteomes" id="UP000234530"/>
    </source>
</evidence>
<keyword evidence="3" id="KW-1185">Reference proteome</keyword>
<proteinExistence type="predicted"/>
<keyword evidence="1" id="KW-0472">Membrane</keyword>
<organism evidence="2 3">
    <name type="scientific">Paracoccus zhejiangensis</name>
    <dbReference type="NCBI Taxonomy" id="1077935"/>
    <lineage>
        <taxon>Bacteria</taxon>
        <taxon>Pseudomonadati</taxon>
        <taxon>Pseudomonadota</taxon>
        <taxon>Alphaproteobacteria</taxon>
        <taxon>Rhodobacterales</taxon>
        <taxon>Paracoccaceae</taxon>
        <taxon>Paracoccus</taxon>
    </lineage>
</organism>
<dbReference type="RefSeq" id="WP_101752946.1">
    <property type="nucleotide sequence ID" value="NZ_CP025430.1"/>
</dbReference>
<feature type="transmembrane region" description="Helical" evidence="1">
    <location>
        <begin position="30"/>
        <end position="49"/>
    </location>
</feature>
<sequence length="61" mass="6871">MMDRLMALFAYAVMAASLLVLVWYVPRWDLGGVIAVTLALAGVDVVQSLRSHRRPRSQKDR</sequence>
<dbReference type="KEGG" id="pzh:CX676_12655"/>
<dbReference type="Proteomes" id="UP000234530">
    <property type="component" value="Chromosome"/>
</dbReference>
<feature type="transmembrane region" description="Helical" evidence="1">
    <location>
        <begin position="7"/>
        <end position="24"/>
    </location>
</feature>
<reference evidence="2 3" key="1">
    <citation type="journal article" date="2013" name="Antonie Van Leeuwenhoek">
        <title>Paracoccus zhejiangensis sp. nov., isolated from activated sludge in wastewater-treatment system.</title>
        <authorList>
            <person name="Wu Z.G."/>
            <person name="Zhang D.F."/>
            <person name="Liu Y.L."/>
            <person name="Wang F."/>
            <person name="Jiang X."/>
            <person name="Li C."/>
            <person name="Li S.P."/>
            <person name="Hong Q."/>
            <person name="Li W.J."/>
        </authorList>
    </citation>
    <scope>NUCLEOTIDE SEQUENCE [LARGE SCALE GENOMIC DNA]</scope>
    <source>
        <strain evidence="2 3">J6</strain>
    </source>
</reference>
<keyword evidence="1" id="KW-0812">Transmembrane</keyword>
<evidence type="ECO:0000313" key="2">
    <source>
        <dbReference type="EMBL" id="AUH64917.1"/>
    </source>
</evidence>
<gene>
    <name evidence="2" type="ORF">CX676_12655</name>
</gene>
<keyword evidence="1" id="KW-1133">Transmembrane helix</keyword>
<dbReference type="OrthoDB" id="8453979at2"/>
<protein>
    <submittedName>
        <fullName evidence="2">Uncharacterized protein</fullName>
    </submittedName>
</protein>
<name>A0A2H5F049_9RHOB</name>
<dbReference type="AlphaFoldDB" id="A0A2H5F049"/>
<accession>A0A2H5F049</accession>
<evidence type="ECO:0000256" key="1">
    <source>
        <dbReference type="SAM" id="Phobius"/>
    </source>
</evidence>
<dbReference type="EMBL" id="CP025430">
    <property type="protein sequence ID" value="AUH64917.1"/>
    <property type="molecule type" value="Genomic_DNA"/>
</dbReference>